<dbReference type="GO" id="GO:0005739">
    <property type="term" value="C:mitochondrion"/>
    <property type="evidence" value="ECO:0007669"/>
    <property type="project" value="TreeGrafter"/>
</dbReference>
<reference evidence="6" key="2">
    <citation type="submission" date="2020-09" db="EMBL/GenBank/DDBJ databases">
        <title>Reference genome assembly for Australian Ascochyta lentis isolate Al4.</title>
        <authorList>
            <person name="Lee R.C."/>
            <person name="Farfan-Caceres L.M."/>
            <person name="Debler J.W."/>
            <person name="Williams A.H."/>
            <person name="Henares B.M."/>
        </authorList>
    </citation>
    <scope>NUCLEOTIDE SEQUENCE</scope>
    <source>
        <strain evidence="6">Al4</strain>
    </source>
</reference>
<comment type="caution">
    <text evidence="6">The sequence shown here is derived from an EMBL/GenBank/DDBJ whole genome shotgun (WGS) entry which is preliminary data.</text>
</comment>
<dbReference type="GO" id="GO:0016020">
    <property type="term" value="C:membrane"/>
    <property type="evidence" value="ECO:0007669"/>
    <property type="project" value="UniProtKB-SubCell"/>
</dbReference>
<evidence type="ECO:0000256" key="4">
    <source>
        <dbReference type="RuleBase" id="RU367098"/>
    </source>
</evidence>
<keyword evidence="2" id="KW-1133">Transmembrane helix</keyword>
<comment type="similarity">
    <text evidence="4">Belongs to the AIM11 family.</text>
</comment>
<dbReference type="AlphaFoldDB" id="A0A8H7J779"/>
<proteinExistence type="inferred from homology"/>
<keyword evidence="1" id="KW-0812">Transmembrane</keyword>
<keyword evidence="7" id="KW-1185">Reference proteome</keyword>
<evidence type="ECO:0000313" key="6">
    <source>
        <dbReference type="EMBL" id="KAF9699139.1"/>
    </source>
</evidence>
<organism evidence="6 7">
    <name type="scientific">Ascochyta lentis</name>
    <dbReference type="NCBI Taxonomy" id="205686"/>
    <lineage>
        <taxon>Eukaryota</taxon>
        <taxon>Fungi</taxon>
        <taxon>Dikarya</taxon>
        <taxon>Ascomycota</taxon>
        <taxon>Pezizomycotina</taxon>
        <taxon>Dothideomycetes</taxon>
        <taxon>Pleosporomycetidae</taxon>
        <taxon>Pleosporales</taxon>
        <taxon>Pleosporineae</taxon>
        <taxon>Didymellaceae</taxon>
        <taxon>Ascochyta</taxon>
    </lineage>
</organism>
<feature type="region of interest" description="Disordered" evidence="5">
    <location>
        <begin position="1"/>
        <end position="55"/>
    </location>
</feature>
<comment type="subcellular location">
    <subcellularLocation>
        <location evidence="4">Membrane</location>
        <topology evidence="4">Multi-pass membrane protein</topology>
    </subcellularLocation>
</comment>
<sequence length="195" mass="21468">MESIQKLPIIRMMTRSSPPPVNNSPQSSPPESSPPQNSPSLQTPPEAALQRTPVTSPRSLRQLSVFLLGSACLVASTAITRKAVWRRQLRAKPSFYAPNTNPHEFFSPMSDALQALNMATMNCFSVGLMALGGTMWTLDIANLREARSILRQRLNYDSIYRSEDDVPNGLGETLLKAGETRIVEEDENGSDAKPQ</sequence>
<evidence type="ECO:0000256" key="1">
    <source>
        <dbReference type="ARBA" id="ARBA00022692"/>
    </source>
</evidence>
<protein>
    <recommendedName>
        <fullName evidence="4">Altered inheritance of mitochondria protein 11</fullName>
    </recommendedName>
</protein>
<evidence type="ECO:0000256" key="5">
    <source>
        <dbReference type="SAM" id="MobiDB-lite"/>
    </source>
</evidence>
<evidence type="ECO:0000256" key="2">
    <source>
        <dbReference type="ARBA" id="ARBA00022989"/>
    </source>
</evidence>
<dbReference type="PANTHER" id="PTHR39136:SF1">
    <property type="entry name" value="ALTERED INHERITANCE OF MITOCHONDRIA PROTEIN 11"/>
    <property type="match status" value="1"/>
</dbReference>
<evidence type="ECO:0000313" key="7">
    <source>
        <dbReference type="Proteomes" id="UP000651452"/>
    </source>
</evidence>
<dbReference type="InterPro" id="IPR038814">
    <property type="entry name" value="AIM11"/>
</dbReference>
<feature type="compositionally biased region" description="Pro residues" evidence="5">
    <location>
        <begin position="17"/>
        <end position="37"/>
    </location>
</feature>
<keyword evidence="3" id="KW-0472">Membrane</keyword>
<reference evidence="6" key="1">
    <citation type="submission" date="2018-12" db="EMBL/GenBank/DDBJ databases">
        <authorList>
            <person name="Syme R.A."/>
            <person name="Farfan-Caceres L."/>
            <person name="Lichtenzveig J."/>
        </authorList>
    </citation>
    <scope>NUCLEOTIDE SEQUENCE</scope>
    <source>
        <strain evidence="6">Al4</strain>
    </source>
</reference>
<accession>A0A8H7J779</accession>
<dbReference type="PANTHER" id="PTHR39136">
    <property type="entry name" value="ALTERED INHERITANCE OF MITOCHONDRIA PROTEIN 11"/>
    <property type="match status" value="1"/>
</dbReference>
<dbReference type="Proteomes" id="UP000651452">
    <property type="component" value="Unassembled WGS sequence"/>
</dbReference>
<evidence type="ECO:0000256" key="3">
    <source>
        <dbReference type="ARBA" id="ARBA00023136"/>
    </source>
</evidence>
<name>A0A8H7J779_9PLEO</name>
<dbReference type="OrthoDB" id="3558022at2759"/>
<dbReference type="EMBL" id="RZGK01000005">
    <property type="protein sequence ID" value="KAF9699139.1"/>
    <property type="molecule type" value="Genomic_DNA"/>
</dbReference>
<gene>
    <name evidence="4" type="primary">AIM11</name>
    <name evidence="6" type="ORF">EKO04_003166</name>
</gene>